<reference evidence="3" key="1">
    <citation type="submission" date="2025-08" db="UniProtKB">
        <authorList>
            <consortium name="RefSeq"/>
        </authorList>
    </citation>
    <scope>IDENTIFICATION</scope>
</reference>
<feature type="compositionally biased region" description="Basic and acidic residues" evidence="1">
    <location>
        <begin position="137"/>
        <end position="154"/>
    </location>
</feature>
<feature type="compositionally biased region" description="Acidic residues" evidence="1">
    <location>
        <begin position="155"/>
        <end position="165"/>
    </location>
</feature>
<dbReference type="GeneID" id="100648417"/>
<organism evidence="2 3">
    <name type="scientific">Bombus terrestris</name>
    <name type="common">Buff-tailed bumblebee</name>
    <name type="synonym">Apis terrestris</name>
    <dbReference type="NCBI Taxonomy" id="30195"/>
    <lineage>
        <taxon>Eukaryota</taxon>
        <taxon>Metazoa</taxon>
        <taxon>Ecdysozoa</taxon>
        <taxon>Arthropoda</taxon>
        <taxon>Hexapoda</taxon>
        <taxon>Insecta</taxon>
        <taxon>Pterygota</taxon>
        <taxon>Neoptera</taxon>
        <taxon>Endopterygota</taxon>
        <taxon>Hymenoptera</taxon>
        <taxon>Apocrita</taxon>
        <taxon>Aculeata</taxon>
        <taxon>Apoidea</taxon>
        <taxon>Anthophila</taxon>
        <taxon>Apidae</taxon>
        <taxon>Bombus</taxon>
        <taxon>Bombus</taxon>
    </lineage>
</organism>
<evidence type="ECO:0000313" key="3">
    <source>
        <dbReference type="RefSeq" id="XP_020722860.2"/>
    </source>
</evidence>
<name>A0A9B7CZG8_BOMTE</name>
<protein>
    <submittedName>
        <fullName evidence="3">Uncharacterized protein LOC100648417</fullName>
    </submittedName>
</protein>
<evidence type="ECO:0000313" key="2">
    <source>
        <dbReference type="Proteomes" id="UP000835206"/>
    </source>
</evidence>
<proteinExistence type="predicted"/>
<dbReference type="RefSeq" id="XP_020722860.2">
    <property type="nucleotide sequence ID" value="XM_020867201.2"/>
</dbReference>
<gene>
    <name evidence="3" type="primary">LOC100648417</name>
</gene>
<feature type="region of interest" description="Disordered" evidence="1">
    <location>
        <begin position="125"/>
        <end position="176"/>
    </location>
</feature>
<sequence>MTILCAVTCLLQFVGLVALTGVLVCLVAVLRLMELAITLINPFTIFMLHQSGKIIIFGLSKSKRLTSNAYHKIRMDCGRAPVLELEIGIRQPEVLYYRNVVSGLMEETFPREGDNYRAVQMSEVASVDQDDEGQDEQEIKVHSPDELEVEKVDEDREIEEADDDRETEKSASEEIG</sequence>
<evidence type="ECO:0000256" key="1">
    <source>
        <dbReference type="SAM" id="MobiDB-lite"/>
    </source>
</evidence>
<accession>A0A9B7CZG8</accession>
<dbReference type="AlphaFoldDB" id="A0A9B7CZG8"/>
<feature type="compositionally biased region" description="Basic and acidic residues" evidence="1">
    <location>
        <begin position="166"/>
        <end position="176"/>
    </location>
</feature>
<dbReference type="KEGG" id="bter:100648417"/>
<keyword evidence="2" id="KW-1185">Reference proteome</keyword>
<dbReference type="OrthoDB" id="7611763at2759"/>
<dbReference type="Proteomes" id="UP000835206">
    <property type="component" value="Chromosome 16"/>
</dbReference>